<evidence type="ECO:0000313" key="3">
    <source>
        <dbReference type="Proteomes" id="UP000237000"/>
    </source>
</evidence>
<dbReference type="InterPro" id="IPR007112">
    <property type="entry name" value="Expansin/allergen_DPBB_dom"/>
</dbReference>
<dbReference type="InterPro" id="IPR009009">
    <property type="entry name" value="RlpA-like_DPBB"/>
</dbReference>
<feature type="domain" description="Expansin-like EG45" evidence="1">
    <location>
        <begin position="47"/>
        <end position="148"/>
    </location>
</feature>
<gene>
    <name evidence="2" type="ORF">TorRG33x02_337750</name>
</gene>
<dbReference type="PROSITE" id="PS50842">
    <property type="entry name" value="EXPANSIN_EG45"/>
    <property type="match status" value="1"/>
</dbReference>
<dbReference type="Proteomes" id="UP000237000">
    <property type="component" value="Unassembled WGS sequence"/>
</dbReference>
<dbReference type="SUPFAM" id="SSF50685">
    <property type="entry name" value="Barwin-like endoglucanases"/>
    <property type="match status" value="1"/>
</dbReference>
<dbReference type="PANTHER" id="PTHR47480:SF1">
    <property type="entry name" value="EG45-LIKE DOMAIN CONTAINING PROTEIN 1"/>
    <property type="match status" value="1"/>
</dbReference>
<proteinExistence type="predicted"/>
<reference evidence="3" key="1">
    <citation type="submission" date="2016-06" db="EMBL/GenBank/DDBJ databases">
        <title>Parallel loss of symbiosis genes in relatives of nitrogen-fixing non-legume Parasponia.</title>
        <authorList>
            <person name="Van Velzen R."/>
            <person name="Holmer R."/>
            <person name="Bu F."/>
            <person name="Rutten L."/>
            <person name="Van Zeijl A."/>
            <person name="Liu W."/>
            <person name="Santuari L."/>
            <person name="Cao Q."/>
            <person name="Sharma T."/>
            <person name="Shen D."/>
            <person name="Roswanjaya Y."/>
            <person name="Wardhani T."/>
            <person name="Kalhor M.S."/>
            <person name="Jansen J."/>
            <person name="Van den Hoogen J."/>
            <person name="Gungor B."/>
            <person name="Hartog M."/>
            <person name="Hontelez J."/>
            <person name="Verver J."/>
            <person name="Yang W.-C."/>
            <person name="Schijlen E."/>
            <person name="Repin R."/>
            <person name="Schilthuizen M."/>
            <person name="Schranz E."/>
            <person name="Heidstra R."/>
            <person name="Miyata K."/>
            <person name="Fedorova E."/>
            <person name="Kohlen W."/>
            <person name="Bisseling T."/>
            <person name="Smit S."/>
            <person name="Geurts R."/>
        </authorList>
    </citation>
    <scope>NUCLEOTIDE SEQUENCE [LARGE SCALE GENOMIC DNA]</scope>
    <source>
        <strain evidence="3">cv. RG33-2</strain>
    </source>
</reference>
<dbReference type="OrthoDB" id="587249at2759"/>
<sequence>MKIRTWPWFQRQLPLTLQLILVLVSQIFYTSRGDVGSSAQYSPPYLPTACYDRDSSQFPSSNLFAAAGDGIWDNGASCGRQYQVRCISAAKPGTCIPDNTILIKIVDYAGSLASTPSAPGTTMILSQTGFGAIANSTALSINIEFQQV</sequence>
<evidence type="ECO:0000259" key="1">
    <source>
        <dbReference type="PROSITE" id="PS50842"/>
    </source>
</evidence>
<dbReference type="STRING" id="63057.A0A2P5AYH1"/>
<dbReference type="Gene3D" id="2.40.40.10">
    <property type="entry name" value="RlpA-like domain"/>
    <property type="match status" value="1"/>
</dbReference>
<dbReference type="EMBL" id="JXTC01000657">
    <property type="protein sequence ID" value="PON41603.1"/>
    <property type="molecule type" value="Genomic_DNA"/>
</dbReference>
<dbReference type="Pfam" id="PF03330">
    <property type="entry name" value="DPBB_1"/>
    <property type="match status" value="1"/>
</dbReference>
<protein>
    <submittedName>
        <fullName evidence="2">Expansin</fullName>
    </submittedName>
</protein>
<keyword evidence="3" id="KW-1185">Reference proteome</keyword>
<dbReference type="PANTHER" id="PTHR47480">
    <property type="entry name" value="EG45-LIKE DOMAIN CONTAINING PROTEIN"/>
    <property type="match status" value="1"/>
</dbReference>
<dbReference type="InParanoid" id="A0A2P5AYH1"/>
<comment type="caution">
    <text evidence="2">The sequence shown here is derived from an EMBL/GenBank/DDBJ whole genome shotgun (WGS) entry which is preliminary data.</text>
</comment>
<evidence type="ECO:0000313" key="2">
    <source>
        <dbReference type="EMBL" id="PON41603.1"/>
    </source>
</evidence>
<organism evidence="2 3">
    <name type="scientific">Trema orientale</name>
    <name type="common">Charcoal tree</name>
    <name type="synonym">Celtis orientalis</name>
    <dbReference type="NCBI Taxonomy" id="63057"/>
    <lineage>
        <taxon>Eukaryota</taxon>
        <taxon>Viridiplantae</taxon>
        <taxon>Streptophyta</taxon>
        <taxon>Embryophyta</taxon>
        <taxon>Tracheophyta</taxon>
        <taxon>Spermatophyta</taxon>
        <taxon>Magnoliopsida</taxon>
        <taxon>eudicotyledons</taxon>
        <taxon>Gunneridae</taxon>
        <taxon>Pentapetalae</taxon>
        <taxon>rosids</taxon>
        <taxon>fabids</taxon>
        <taxon>Rosales</taxon>
        <taxon>Cannabaceae</taxon>
        <taxon>Trema</taxon>
    </lineage>
</organism>
<accession>A0A2P5AYH1</accession>
<dbReference type="AlphaFoldDB" id="A0A2P5AYH1"/>
<dbReference type="InterPro" id="IPR036908">
    <property type="entry name" value="RlpA-like_sf"/>
</dbReference>
<dbReference type="CDD" id="cd22269">
    <property type="entry name" value="DPBB_EG45-like"/>
    <property type="match status" value="1"/>
</dbReference>
<name>A0A2P5AYH1_TREOI</name>